<dbReference type="Proteomes" id="UP000886805">
    <property type="component" value="Unassembled WGS sequence"/>
</dbReference>
<feature type="transmembrane region" description="Helical" evidence="2">
    <location>
        <begin position="6"/>
        <end position="26"/>
    </location>
</feature>
<dbReference type="Pfam" id="PF06541">
    <property type="entry name" value="ABC_trans_CmpB"/>
    <property type="match status" value="1"/>
</dbReference>
<keyword evidence="2" id="KW-0812">Transmembrane</keyword>
<sequence>MSLYEILQNFYIYGFLGWCAEVAFAAVKEKKFVNRGFLNGPICPIYGIGVTAVIGALAAYRGSLPVLYLLSVILVTLLEWITGFLLEKLFHHRWWDYSRMPLNIGGYVCVLFSLIWGICCVVIVRFVHPAIAAVCSFLPRWLGWSLSALFGAVLIADLYVTVSNILKFNRTLAQMEALGAELHRISDMLGENIYRNMKEGMELQELVKSKAGQTAEDMRAKAEDIRARAGQTAEEIRIKAEQRAEEMRNRYLSLKQKYQETAEGLSLVNRRLLKAFPLMKPSRYETEFADLKQQLGRLRKKTKANRKK</sequence>
<evidence type="ECO:0000256" key="1">
    <source>
        <dbReference type="SAM" id="Coils"/>
    </source>
</evidence>
<evidence type="ECO:0000313" key="3">
    <source>
        <dbReference type="EMBL" id="HIX73206.1"/>
    </source>
</evidence>
<feature type="transmembrane region" description="Helical" evidence="2">
    <location>
        <begin position="107"/>
        <end position="129"/>
    </location>
</feature>
<gene>
    <name evidence="3" type="ORF">H9849_09315</name>
</gene>
<accession>A0A9D1X604</accession>
<evidence type="ECO:0000256" key="2">
    <source>
        <dbReference type="SAM" id="Phobius"/>
    </source>
</evidence>
<reference evidence="3" key="2">
    <citation type="submission" date="2021-04" db="EMBL/GenBank/DDBJ databases">
        <authorList>
            <person name="Gilroy R."/>
        </authorList>
    </citation>
    <scope>NUCLEOTIDE SEQUENCE</scope>
    <source>
        <strain evidence="3">ChiSxjej3B15-1167</strain>
    </source>
</reference>
<comment type="caution">
    <text evidence="3">The sequence shown here is derived from an EMBL/GenBank/DDBJ whole genome shotgun (WGS) entry which is preliminary data.</text>
</comment>
<protein>
    <recommendedName>
        <fullName evidence="5">PF06541 family protein</fullName>
    </recommendedName>
</protein>
<feature type="coiled-coil region" evidence="1">
    <location>
        <begin position="230"/>
        <end position="257"/>
    </location>
</feature>
<proteinExistence type="predicted"/>
<organism evidence="3 4">
    <name type="scientific">Candidatus Anaerobutyricum stercoripullorum</name>
    <dbReference type="NCBI Taxonomy" id="2838456"/>
    <lineage>
        <taxon>Bacteria</taxon>
        <taxon>Bacillati</taxon>
        <taxon>Bacillota</taxon>
        <taxon>Clostridia</taxon>
        <taxon>Lachnospirales</taxon>
        <taxon>Lachnospiraceae</taxon>
        <taxon>Anaerobutyricum</taxon>
    </lineage>
</organism>
<feature type="transmembrane region" description="Helical" evidence="2">
    <location>
        <begin position="66"/>
        <end position="86"/>
    </location>
</feature>
<dbReference type="InterPro" id="IPR010540">
    <property type="entry name" value="CmpB_TMEM229"/>
</dbReference>
<keyword evidence="2" id="KW-1133">Transmembrane helix</keyword>
<keyword evidence="1" id="KW-0175">Coiled coil</keyword>
<name>A0A9D1X604_9FIRM</name>
<evidence type="ECO:0000313" key="4">
    <source>
        <dbReference type="Proteomes" id="UP000886805"/>
    </source>
</evidence>
<feature type="transmembrane region" description="Helical" evidence="2">
    <location>
        <begin position="141"/>
        <end position="160"/>
    </location>
</feature>
<dbReference type="EMBL" id="DXEQ01000282">
    <property type="protein sequence ID" value="HIX73206.1"/>
    <property type="molecule type" value="Genomic_DNA"/>
</dbReference>
<reference evidence="3" key="1">
    <citation type="journal article" date="2021" name="PeerJ">
        <title>Extensive microbial diversity within the chicken gut microbiome revealed by metagenomics and culture.</title>
        <authorList>
            <person name="Gilroy R."/>
            <person name="Ravi A."/>
            <person name="Getino M."/>
            <person name="Pursley I."/>
            <person name="Horton D.L."/>
            <person name="Alikhan N.F."/>
            <person name="Baker D."/>
            <person name="Gharbi K."/>
            <person name="Hall N."/>
            <person name="Watson M."/>
            <person name="Adriaenssens E.M."/>
            <person name="Foster-Nyarko E."/>
            <person name="Jarju S."/>
            <person name="Secka A."/>
            <person name="Antonio M."/>
            <person name="Oren A."/>
            <person name="Chaudhuri R.R."/>
            <person name="La Ragione R."/>
            <person name="Hildebrand F."/>
            <person name="Pallen M.J."/>
        </authorList>
    </citation>
    <scope>NUCLEOTIDE SEQUENCE</scope>
    <source>
        <strain evidence="3">ChiSxjej3B15-1167</strain>
    </source>
</reference>
<dbReference type="AlphaFoldDB" id="A0A9D1X604"/>
<keyword evidence="2" id="KW-0472">Membrane</keyword>
<evidence type="ECO:0008006" key="5">
    <source>
        <dbReference type="Google" id="ProtNLM"/>
    </source>
</evidence>
<feature type="transmembrane region" description="Helical" evidence="2">
    <location>
        <begin position="38"/>
        <end position="60"/>
    </location>
</feature>